<organism evidence="2">
    <name type="scientific">hydrothermal vent metagenome</name>
    <dbReference type="NCBI Taxonomy" id="652676"/>
    <lineage>
        <taxon>unclassified sequences</taxon>
        <taxon>metagenomes</taxon>
        <taxon>ecological metagenomes</taxon>
    </lineage>
</organism>
<accession>A0A1W1CFF9</accession>
<dbReference type="Pfam" id="PF00561">
    <property type="entry name" value="Abhydrolase_1"/>
    <property type="match status" value="1"/>
</dbReference>
<reference evidence="2" key="1">
    <citation type="submission" date="2016-10" db="EMBL/GenBank/DDBJ databases">
        <authorList>
            <person name="de Groot N.N."/>
        </authorList>
    </citation>
    <scope>NUCLEOTIDE SEQUENCE</scope>
</reference>
<keyword evidence="2" id="KW-0378">Hydrolase</keyword>
<dbReference type="PANTHER" id="PTHR43798:SF33">
    <property type="entry name" value="HYDROLASE, PUTATIVE (AFU_ORTHOLOGUE AFUA_2G14860)-RELATED"/>
    <property type="match status" value="1"/>
</dbReference>
<dbReference type="GO" id="GO:0016020">
    <property type="term" value="C:membrane"/>
    <property type="evidence" value="ECO:0007669"/>
    <property type="project" value="TreeGrafter"/>
</dbReference>
<dbReference type="PROSITE" id="PS51257">
    <property type="entry name" value="PROKAR_LIPOPROTEIN"/>
    <property type="match status" value="1"/>
</dbReference>
<dbReference type="PRINTS" id="PR00412">
    <property type="entry name" value="EPOXHYDRLASE"/>
</dbReference>
<evidence type="ECO:0000259" key="1">
    <source>
        <dbReference type="Pfam" id="PF00561"/>
    </source>
</evidence>
<dbReference type="PRINTS" id="PR00111">
    <property type="entry name" value="ABHYDROLASE"/>
</dbReference>
<dbReference type="InterPro" id="IPR029058">
    <property type="entry name" value="AB_hydrolase_fold"/>
</dbReference>
<name>A0A1W1CFF9_9ZZZZ</name>
<dbReference type="GO" id="GO:0016787">
    <property type="term" value="F:hydrolase activity"/>
    <property type="evidence" value="ECO:0007669"/>
    <property type="project" value="UniProtKB-KW"/>
</dbReference>
<gene>
    <name evidence="2" type="ORF">MNB_SV-14-1788</name>
</gene>
<dbReference type="EMBL" id="FPHN01000171">
    <property type="protein sequence ID" value="SFV64578.1"/>
    <property type="molecule type" value="Genomic_DNA"/>
</dbReference>
<dbReference type="InterPro" id="IPR000639">
    <property type="entry name" value="Epox_hydrolase-like"/>
</dbReference>
<dbReference type="PANTHER" id="PTHR43798">
    <property type="entry name" value="MONOACYLGLYCEROL LIPASE"/>
    <property type="match status" value="1"/>
</dbReference>
<protein>
    <submittedName>
        <fullName evidence="2">Hydrolase, alpha/beta fold family</fullName>
    </submittedName>
</protein>
<dbReference type="AlphaFoldDB" id="A0A1W1CFF9"/>
<feature type="domain" description="AB hydrolase-1" evidence="1">
    <location>
        <begin position="51"/>
        <end position="290"/>
    </location>
</feature>
<dbReference type="InterPro" id="IPR000073">
    <property type="entry name" value="AB_hydrolase_1"/>
</dbReference>
<evidence type="ECO:0000313" key="2">
    <source>
        <dbReference type="EMBL" id="SFV64578.1"/>
    </source>
</evidence>
<dbReference type="SUPFAM" id="SSF53474">
    <property type="entry name" value="alpha/beta-Hydrolases"/>
    <property type="match status" value="1"/>
</dbReference>
<dbReference type="InterPro" id="IPR050266">
    <property type="entry name" value="AB_hydrolase_sf"/>
</dbReference>
<proteinExistence type="predicted"/>
<dbReference type="Gene3D" id="3.40.50.1820">
    <property type="entry name" value="alpha/beta hydrolase"/>
    <property type="match status" value="1"/>
</dbReference>
<sequence>MLKIIFKTLPIFFIFTACSVKVPITWKERILNKKVKKISLVYSEYGKKDNPTILFLHGFGENRHTWRFLVPKLEMKYHLIMVDLKGFGDSPKTKDDYYSVYDQALIVNEFIKEKKLKNITLVGRSFGGGVSLVLALLQKDKLIEKRVDRMILIDSMSYKQNLPSMLRDLKTPVIGYFGIHLLSNRYIATEAYKYAFYNDDLIPKNSIKYSSIYLSFPKAKYAYLKTVNQLVPDDIETIEKRFSEIDIPTLILWGKNDISIRVDKAYRLHRDIKNSSIKIFNHAGHMIQEEIPELVSREIIKFMEANQ</sequence>